<reference evidence="1 2" key="1">
    <citation type="journal article" date="2013" name="Genome Announc.">
        <title>Draft Genome Sequence of Indibacter alkaliphilus Strain LW1T, Isolated from Lonar Lake, a Haloalkaline Lake in the Buldana District of Maharashtra, India.</title>
        <authorList>
            <person name="Singh A."/>
            <person name="Kumar Jangir P."/>
            <person name="Sharma R."/>
            <person name="Singh A."/>
            <person name="Kumar Pinnaka A."/>
            <person name="Shivaji S."/>
        </authorList>
    </citation>
    <scope>NUCLEOTIDE SEQUENCE [LARGE SCALE GENOMIC DNA]</scope>
    <source>
        <strain evidence="2">CCUG 57479 / KCTC 22604 / LW1</strain>
    </source>
</reference>
<evidence type="ECO:0000313" key="1">
    <source>
        <dbReference type="EMBL" id="EOZ96169.1"/>
    </source>
</evidence>
<evidence type="ECO:0000313" key="2">
    <source>
        <dbReference type="Proteomes" id="UP000006073"/>
    </source>
</evidence>
<organism evidence="1 2">
    <name type="scientific">Indibacter alkaliphilus (strain CCUG 57479 / KCTC 22604 / LW1)</name>
    <dbReference type="NCBI Taxonomy" id="1189612"/>
    <lineage>
        <taxon>Bacteria</taxon>
        <taxon>Pseudomonadati</taxon>
        <taxon>Bacteroidota</taxon>
        <taxon>Cytophagia</taxon>
        <taxon>Cytophagales</taxon>
        <taxon>Cyclobacteriaceae</taxon>
    </lineage>
</organism>
<dbReference type="EMBL" id="ALWO02000036">
    <property type="protein sequence ID" value="EOZ96169.1"/>
    <property type="molecule type" value="Genomic_DNA"/>
</dbReference>
<comment type="caution">
    <text evidence="1">The sequence shown here is derived from an EMBL/GenBank/DDBJ whole genome shotgun (WGS) entry which is preliminary data.</text>
</comment>
<proteinExistence type="predicted"/>
<gene>
    <name evidence="1" type="ORF">A33Q_2762</name>
</gene>
<protein>
    <submittedName>
        <fullName evidence="1">Uncharacterized protein</fullName>
    </submittedName>
</protein>
<keyword evidence="2" id="KW-1185">Reference proteome</keyword>
<dbReference type="Proteomes" id="UP000006073">
    <property type="component" value="Unassembled WGS sequence"/>
</dbReference>
<accession>S2DB80</accession>
<sequence length="49" mass="5705">MGKVFLTQLEDFVKSKGTKKIILDPVLNSNSWWKSNGYCDIGYHWQKSI</sequence>
<dbReference type="AlphaFoldDB" id="S2DB80"/>
<name>S2DB80_INDAL</name>